<dbReference type="PANTHER" id="PTHR10064:SF0">
    <property type="entry name" value="FI24544P1-RELATED"/>
    <property type="match status" value="1"/>
</dbReference>
<dbReference type="Gene3D" id="3.30.1360.210">
    <property type="match status" value="1"/>
</dbReference>
<evidence type="ECO:0000256" key="3">
    <source>
        <dbReference type="ARBA" id="ARBA00023274"/>
    </source>
</evidence>
<organism evidence="7 8">
    <name type="scientific">Glycine soja</name>
    <name type="common">Wild soybean</name>
    <dbReference type="NCBI Taxonomy" id="3848"/>
    <lineage>
        <taxon>Eukaryota</taxon>
        <taxon>Viridiplantae</taxon>
        <taxon>Streptophyta</taxon>
        <taxon>Embryophyta</taxon>
        <taxon>Tracheophyta</taxon>
        <taxon>Spermatophyta</taxon>
        <taxon>Magnoliopsida</taxon>
        <taxon>eudicotyledons</taxon>
        <taxon>Gunneridae</taxon>
        <taxon>Pentapetalae</taxon>
        <taxon>rosids</taxon>
        <taxon>fabids</taxon>
        <taxon>Fabales</taxon>
        <taxon>Fabaceae</taxon>
        <taxon>Papilionoideae</taxon>
        <taxon>50 kb inversion clade</taxon>
        <taxon>NPAAA clade</taxon>
        <taxon>indigoferoid/millettioid clade</taxon>
        <taxon>Phaseoleae</taxon>
        <taxon>Glycine</taxon>
        <taxon>Glycine subgen. Soja</taxon>
    </lineage>
</organism>
<comment type="caution">
    <text evidence="7">The sequence shown here is derived from an EMBL/GenBank/DDBJ whole genome shotgun (WGS) entry which is preliminary data.</text>
</comment>
<dbReference type="Proteomes" id="UP000289340">
    <property type="component" value="Chromosome 20"/>
</dbReference>
<proteinExistence type="inferred from homology"/>
<comment type="similarity">
    <text evidence="1">Belongs to the eukaryotic ribosomal protein eL22 family.</text>
</comment>
<dbReference type="InterPro" id="IPR002671">
    <property type="entry name" value="Ribosomal_eL22"/>
</dbReference>
<dbReference type="PANTHER" id="PTHR10064">
    <property type="entry name" value="60S RIBOSOMAL PROTEIN L22"/>
    <property type="match status" value="1"/>
</dbReference>
<keyword evidence="6" id="KW-0472">Membrane</keyword>
<dbReference type="Pfam" id="PF01776">
    <property type="entry name" value="Ribosomal_L22e"/>
    <property type="match status" value="1"/>
</dbReference>
<accession>A0A445F1L2</accession>
<gene>
    <name evidence="7" type="ORF">D0Y65_053360</name>
</gene>
<keyword evidence="6" id="KW-1133">Transmembrane helix</keyword>
<reference evidence="7 8" key="1">
    <citation type="submission" date="2018-09" db="EMBL/GenBank/DDBJ databases">
        <title>A high-quality reference genome of wild soybean provides a powerful tool to mine soybean genomes.</title>
        <authorList>
            <person name="Xie M."/>
            <person name="Chung C.Y.L."/>
            <person name="Li M.-W."/>
            <person name="Wong F.-L."/>
            <person name="Chan T.-F."/>
            <person name="Lam H.-M."/>
        </authorList>
    </citation>
    <scope>NUCLEOTIDE SEQUENCE [LARGE SCALE GENOMIC DNA]</scope>
    <source>
        <strain evidence="8">cv. W05</strain>
        <tissue evidence="7">Hypocotyl of etiolated seedlings</tissue>
    </source>
</reference>
<dbReference type="GO" id="GO:0005840">
    <property type="term" value="C:ribosome"/>
    <property type="evidence" value="ECO:0007669"/>
    <property type="project" value="UniProtKB-KW"/>
</dbReference>
<sequence length="147" mass="17087">MFLMHLFPLYSTTSGGRIVVPPANRKSEANPLKQRSILCSFSYVVYDLTIAFCLYYVSTHYFIYWWRIRRGRRRRFSLEKFLQERIKVGSKAGSLGDSITITRDRSKITVTSDNNFSKQYSLRHASLGDLLFPYDYSSLIDVIFSVG</sequence>
<evidence type="ECO:0000313" key="7">
    <source>
        <dbReference type="EMBL" id="RZB42745.1"/>
    </source>
</evidence>
<keyword evidence="2 7" id="KW-0689">Ribosomal protein</keyword>
<keyword evidence="6" id="KW-0812">Transmembrane</keyword>
<keyword evidence="8" id="KW-1185">Reference proteome</keyword>
<dbReference type="GO" id="GO:0003735">
    <property type="term" value="F:structural constituent of ribosome"/>
    <property type="evidence" value="ECO:0007669"/>
    <property type="project" value="InterPro"/>
</dbReference>
<protein>
    <recommendedName>
        <fullName evidence="4">Large ribosomal subunit protein eL22</fullName>
    </recommendedName>
    <alternativeName>
        <fullName evidence="5">60S ribosomal protein L22</fullName>
    </alternativeName>
</protein>
<evidence type="ECO:0000313" key="8">
    <source>
        <dbReference type="Proteomes" id="UP000289340"/>
    </source>
</evidence>
<evidence type="ECO:0000256" key="5">
    <source>
        <dbReference type="ARBA" id="ARBA00041214"/>
    </source>
</evidence>
<evidence type="ECO:0000256" key="6">
    <source>
        <dbReference type="SAM" id="Phobius"/>
    </source>
</evidence>
<evidence type="ECO:0000256" key="1">
    <source>
        <dbReference type="ARBA" id="ARBA00007817"/>
    </source>
</evidence>
<feature type="transmembrane region" description="Helical" evidence="6">
    <location>
        <begin position="43"/>
        <end position="66"/>
    </location>
</feature>
<evidence type="ECO:0000256" key="4">
    <source>
        <dbReference type="ARBA" id="ARBA00040613"/>
    </source>
</evidence>
<name>A0A445F1L2_GLYSO</name>
<dbReference type="EMBL" id="QZWG01000020">
    <property type="protein sequence ID" value="RZB42745.1"/>
    <property type="molecule type" value="Genomic_DNA"/>
</dbReference>
<dbReference type="AlphaFoldDB" id="A0A445F1L2"/>
<keyword evidence="3" id="KW-0687">Ribonucleoprotein</keyword>
<dbReference type="GO" id="GO:0003723">
    <property type="term" value="F:RNA binding"/>
    <property type="evidence" value="ECO:0007669"/>
    <property type="project" value="TreeGrafter"/>
</dbReference>
<dbReference type="GO" id="GO:0002181">
    <property type="term" value="P:cytoplasmic translation"/>
    <property type="evidence" value="ECO:0007669"/>
    <property type="project" value="TreeGrafter"/>
</dbReference>
<dbReference type="InterPro" id="IPR038526">
    <property type="entry name" value="Ribosomal_eL22_sf"/>
</dbReference>
<dbReference type="GO" id="GO:1990904">
    <property type="term" value="C:ribonucleoprotein complex"/>
    <property type="evidence" value="ECO:0007669"/>
    <property type="project" value="UniProtKB-KW"/>
</dbReference>
<evidence type="ECO:0000256" key="2">
    <source>
        <dbReference type="ARBA" id="ARBA00022980"/>
    </source>
</evidence>